<evidence type="ECO:0000256" key="4">
    <source>
        <dbReference type="ARBA" id="ARBA00023125"/>
    </source>
</evidence>
<comment type="subcellular location">
    <subcellularLocation>
        <location evidence="2">Chromosome</location>
    </subcellularLocation>
    <subcellularLocation>
        <location evidence="1 6">Nucleus</location>
    </subcellularLocation>
</comment>
<keyword evidence="10" id="KW-1185">Reference proteome</keyword>
<dbReference type="InterPro" id="IPR036390">
    <property type="entry name" value="WH_DNA-bd_sf"/>
</dbReference>
<dbReference type="InterPro" id="IPR036388">
    <property type="entry name" value="WH-like_DNA-bd_sf"/>
</dbReference>
<dbReference type="GO" id="GO:0030261">
    <property type="term" value="P:chromosome condensation"/>
    <property type="evidence" value="ECO:0007669"/>
    <property type="project" value="TreeGrafter"/>
</dbReference>
<dbReference type="PANTHER" id="PTHR11467">
    <property type="entry name" value="HISTONE H1"/>
    <property type="match status" value="1"/>
</dbReference>
<keyword evidence="5 6" id="KW-0539">Nucleus</keyword>
<protein>
    <recommendedName>
        <fullName evidence="8">H15 domain-containing protein</fullName>
    </recommendedName>
</protein>
<comment type="similarity">
    <text evidence="6">Belongs to the histone H1/H5 family.</text>
</comment>
<dbReference type="GO" id="GO:0030527">
    <property type="term" value="F:structural constituent of chromatin"/>
    <property type="evidence" value="ECO:0007669"/>
    <property type="project" value="InterPro"/>
</dbReference>
<gene>
    <name evidence="9" type="ORF">GH714_031898</name>
</gene>
<dbReference type="GO" id="GO:0031492">
    <property type="term" value="F:nucleosomal DNA binding"/>
    <property type="evidence" value="ECO:0007669"/>
    <property type="project" value="TreeGrafter"/>
</dbReference>
<evidence type="ECO:0000256" key="3">
    <source>
        <dbReference type="ARBA" id="ARBA00022454"/>
    </source>
</evidence>
<dbReference type="GO" id="GO:0000786">
    <property type="term" value="C:nucleosome"/>
    <property type="evidence" value="ECO:0007669"/>
    <property type="project" value="InterPro"/>
</dbReference>
<dbReference type="PRINTS" id="PR00624">
    <property type="entry name" value="HISTONEH5"/>
</dbReference>
<dbReference type="Gene3D" id="1.10.10.10">
    <property type="entry name" value="Winged helix-like DNA-binding domain superfamily/Winged helix DNA-binding domain"/>
    <property type="match status" value="1"/>
</dbReference>
<feature type="compositionally biased region" description="Basic and acidic residues" evidence="7">
    <location>
        <begin position="201"/>
        <end position="211"/>
    </location>
</feature>
<dbReference type="GO" id="GO:0045910">
    <property type="term" value="P:negative regulation of DNA recombination"/>
    <property type="evidence" value="ECO:0007669"/>
    <property type="project" value="TreeGrafter"/>
</dbReference>
<keyword evidence="3 6" id="KW-0158">Chromosome</keyword>
<keyword evidence="4 6" id="KW-0238">DNA-binding</keyword>
<dbReference type="AlphaFoldDB" id="A0A6A6M2B0"/>
<feature type="region of interest" description="Disordered" evidence="7">
    <location>
        <begin position="166"/>
        <end position="211"/>
    </location>
</feature>
<dbReference type="EMBL" id="JAAGAX010000008">
    <property type="protein sequence ID" value="KAF2307802.1"/>
    <property type="molecule type" value="Genomic_DNA"/>
</dbReference>
<evidence type="ECO:0000259" key="8">
    <source>
        <dbReference type="PROSITE" id="PS51504"/>
    </source>
</evidence>
<dbReference type="GO" id="GO:0005730">
    <property type="term" value="C:nucleolus"/>
    <property type="evidence" value="ECO:0007669"/>
    <property type="project" value="TreeGrafter"/>
</dbReference>
<accession>A0A6A6M2B0</accession>
<organism evidence="9 10">
    <name type="scientific">Hevea brasiliensis</name>
    <name type="common">Para rubber tree</name>
    <name type="synonym">Siphonia brasiliensis</name>
    <dbReference type="NCBI Taxonomy" id="3981"/>
    <lineage>
        <taxon>Eukaryota</taxon>
        <taxon>Viridiplantae</taxon>
        <taxon>Streptophyta</taxon>
        <taxon>Embryophyta</taxon>
        <taxon>Tracheophyta</taxon>
        <taxon>Spermatophyta</taxon>
        <taxon>Magnoliopsida</taxon>
        <taxon>eudicotyledons</taxon>
        <taxon>Gunneridae</taxon>
        <taxon>Pentapetalae</taxon>
        <taxon>rosids</taxon>
        <taxon>fabids</taxon>
        <taxon>Malpighiales</taxon>
        <taxon>Euphorbiaceae</taxon>
        <taxon>Crotonoideae</taxon>
        <taxon>Micrandreae</taxon>
        <taxon>Hevea</taxon>
    </lineage>
</organism>
<dbReference type="CDD" id="cd00073">
    <property type="entry name" value="H15"/>
    <property type="match status" value="1"/>
</dbReference>
<dbReference type="PROSITE" id="PS51504">
    <property type="entry name" value="H15"/>
    <property type="match status" value="1"/>
</dbReference>
<dbReference type="GO" id="GO:0006334">
    <property type="term" value="P:nucleosome assembly"/>
    <property type="evidence" value="ECO:0007669"/>
    <property type="project" value="InterPro"/>
</dbReference>
<dbReference type="Proteomes" id="UP000467840">
    <property type="component" value="Chromosome 9"/>
</dbReference>
<comment type="caution">
    <text evidence="9">The sequence shown here is derived from an EMBL/GenBank/DDBJ whole genome shotgun (WGS) entry which is preliminary data.</text>
</comment>
<dbReference type="SUPFAM" id="SSF46785">
    <property type="entry name" value="Winged helix' DNA-binding domain"/>
    <property type="match status" value="1"/>
</dbReference>
<feature type="domain" description="H15" evidence="8">
    <location>
        <begin position="47"/>
        <end position="120"/>
    </location>
</feature>
<evidence type="ECO:0000256" key="1">
    <source>
        <dbReference type="ARBA" id="ARBA00004123"/>
    </source>
</evidence>
<evidence type="ECO:0000256" key="5">
    <source>
        <dbReference type="ARBA" id="ARBA00023242"/>
    </source>
</evidence>
<evidence type="ECO:0000256" key="6">
    <source>
        <dbReference type="RuleBase" id="RU003894"/>
    </source>
</evidence>
<dbReference type="SMART" id="SM00526">
    <property type="entry name" value="H15"/>
    <property type="match status" value="1"/>
</dbReference>
<sequence length="211" mass="21737">MPGDFSTVNTATASISSAAGLSVEAPNSNNHIAHAANATPTVTQSFNHPPYADMIFAAITALKEREGSSKRAIAKYIEKAHTGLPPTHSALLTHHLKRLKSSGLLVMPIEQPSNLANAPPPMTVPLDLSLSTQPNVAPPPSIQPSVAAYPTNAAAAAASAPVAQLQADAVKSSPGRPKNVAGQGAPLVSKRGRPPKIASMELRKSGETQEA</sequence>
<reference evidence="9 10" key="1">
    <citation type="journal article" date="2020" name="Mol. Plant">
        <title>The Chromosome-Based Rubber Tree Genome Provides New Insights into Spurge Genome Evolution and Rubber Biosynthesis.</title>
        <authorList>
            <person name="Liu J."/>
            <person name="Shi C."/>
            <person name="Shi C.C."/>
            <person name="Li W."/>
            <person name="Zhang Q.J."/>
            <person name="Zhang Y."/>
            <person name="Li K."/>
            <person name="Lu H.F."/>
            <person name="Shi C."/>
            <person name="Zhu S.T."/>
            <person name="Xiao Z.Y."/>
            <person name="Nan H."/>
            <person name="Yue Y."/>
            <person name="Zhu X.G."/>
            <person name="Wu Y."/>
            <person name="Hong X.N."/>
            <person name="Fan G.Y."/>
            <person name="Tong Y."/>
            <person name="Zhang D."/>
            <person name="Mao C.L."/>
            <person name="Liu Y.L."/>
            <person name="Hao S.J."/>
            <person name="Liu W.Q."/>
            <person name="Lv M.Q."/>
            <person name="Zhang H.B."/>
            <person name="Liu Y."/>
            <person name="Hu-Tang G.R."/>
            <person name="Wang J.P."/>
            <person name="Wang J.H."/>
            <person name="Sun Y.H."/>
            <person name="Ni S.B."/>
            <person name="Chen W.B."/>
            <person name="Zhang X.C."/>
            <person name="Jiao Y.N."/>
            <person name="Eichler E.E."/>
            <person name="Li G.H."/>
            <person name="Liu X."/>
            <person name="Gao L.Z."/>
        </authorList>
    </citation>
    <scope>NUCLEOTIDE SEQUENCE [LARGE SCALE GENOMIC DNA]</scope>
    <source>
        <strain evidence="10">cv. GT1</strain>
        <tissue evidence="9">Leaf</tissue>
    </source>
</reference>
<evidence type="ECO:0000313" key="10">
    <source>
        <dbReference type="Proteomes" id="UP000467840"/>
    </source>
</evidence>
<dbReference type="InterPro" id="IPR005818">
    <property type="entry name" value="Histone_H1/H5_H15"/>
</dbReference>
<dbReference type="InterPro" id="IPR005819">
    <property type="entry name" value="H1/H5"/>
</dbReference>
<dbReference type="PANTHER" id="PTHR11467:SF29">
    <property type="entry name" value="OS03G0711600 PROTEIN"/>
    <property type="match status" value="1"/>
</dbReference>
<evidence type="ECO:0000256" key="2">
    <source>
        <dbReference type="ARBA" id="ARBA00004286"/>
    </source>
</evidence>
<evidence type="ECO:0000256" key="7">
    <source>
        <dbReference type="SAM" id="MobiDB-lite"/>
    </source>
</evidence>
<proteinExistence type="inferred from homology"/>
<dbReference type="GO" id="GO:0003690">
    <property type="term" value="F:double-stranded DNA binding"/>
    <property type="evidence" value="ECO:0007669"/>
    <property type="project" value="TreeGrafter"/>
</dbReference>
<dbReference type="Pfam" id="PF00538">
    <property type="entry name" value="Linker_histone"/>
    <property type="match status" value="1"/>
</dbReference>
<evidence type="ECO:0000313" key="9">
    <source>
        <dbReference type="EMBL" id="KAF2307802.1"/>
    </source>
</evidence>
<name>A0A6A6M2B0_HEVBR</name>